<reference evidence="2 3" key="1">
    <citation type="submission" date="2019-10" db="EMBL/GenBank/DDBJ databases">
        <title>Description of Paenibacillus pedi sp. nov.</title>
        <authorList>
            <person name="Carlier A."/>
            <person name="Qi S."/>
        </authorList>
    </citation>
    <scope>NUCLEOTIDE SEQUENCE [LARGE SCALE GENOMIC DNA]</scope>
    <source>
        <strain evidence="2 3">LMG 31457</strain>
    </source>
</reference>
<keyword evidence="1" id="KW-0472">Membrane</keyword>
<sequence length="275" mass="31412">MMCRKKTSNAKCISFPKLAHTNSICRKITSRSGVFLLRGRMGLLWVGLVLLVVILAIILVAVSYIRGEFYFSRVKDNDTLTVEFRALFGIIRYRYVIPIIQFRGFTKGILIKSEILSDTYAKLRDESKDHITKDKVILFYKQAREALVHTVKLYEWMKKTLAKIECTELKWITRVGVGDAPETAITTGAIWGIKSSLLGFTMRYVQVKATPRVDVIPQFNEKHFSTEVRFAGRIRVWYVVLASVSLIARAAKVKGGLRIWIQIFLKARSKLKTAS</sequence>
<evidence type="ECO:0000313" key="2">
    <source>
        <dbReference type="EMBL" id="NOU99259.1"/>
    </source>
</evidence>
<dbReference type="EMBL" id="WHNZ01000012">
    <property type="protein sequence ID" value="NOU99259.1"/>
    <property type="molecule type" value="Genomic_DNA"/>
</dbReference>
<dbReference type="Proteomes" id="UP000618579">
    <property type="component" value="Unassembled WGS sequence"/>
</dbReference>
<evidence type="ECO:0000256" key="1">
    <source>
        <dbReference type="SAM" id="Phobius"/>
    </source>
</evidence>
<name>A0ABX1ZGM8_9BACL</name>
<dbReference type="InterPro" id="IPR021338">
    <property type="entry name" value="DUF2953"/>
</dbReference>
<keyword evidence="1" id="KW-1133">Transmembrane helix</keyword>
<proteinExistence type="predicted"/>
<keyword evidence="3" id="KW-1185">Reference proteome</keyword>
<evidence type="ECO:0000313" key="3">
    <source>
        <dbReference type="Proteomes" id="UP000618579"/>
    </source>
</evidence>
<dbReference type="Pfam" id="PF11167">
    <property type="entry name" value="DUF2953"/>
    <property type="match status" value="1"/>
</dbReference>
<comment type="caution">
    <text evidence="2">The sequence shown here is derived from an EMBL/GenBank/DDBJ whole genome shotgun (WGS) entry which is preliminary data.</text>
</comment>
<protein>
    <submittedName>
        <fullName evidence="2">DUF2953 domain-containing protein</fullName>
    </submittedName>
</protein>
<accession>A0ABX1ZGM8</accession>
<keyword evidence="1" id="KW-0812">Transmembrane</keyword>
<feature type="transmembrane region" description="Helical" evidence="1">
    <location>
        <begin position="43"/>
        <end position="65"/>
    </location>
</feature>
<gene>
    <name evidence="2" type="ORF">GC097_04365</name>
</gene>
<organism evidence="2 3">
    <name type="scientific">Paenibacillus planticolens</name>
    <dbReference type="NCBI Taxonomy" id="2654976"/>
    <lineage>
        <taxon>Bacteria</taxon>
        <taxon>Bacillati</taxon>
        <taxon>Bacillota</taxon>
        <taxon>Bacilli</taxon>
        <taxon>Bacillales</taxon>
        <taxon>Paenibacillaceae</taxon>
        <taxon>Paenibacillus</taxon>
    </lineage>
</organism>